<dbReference type="EMBL" id="VWSF01000019">
    <property type="protein sequence ID" value="KAA5541978.1"/>
    <property type="molecule type" value="Genomic_DNA"/>
</dbReference>
<dbReference type="AlphaFoldDB" id="A0A5M6D3A1"/>
<evidence type="ECO:0000313" key="2">
    <source>
        <dbReference type="EMBL" id="KAA5541978.1"/>
    </source>
</evidence>
<proteinExistence type="predicted"/>
<keyword evidence="3" id="KW-1185">Reference proteome</keyword>
<dbReference type="InterPro" id="IPR003812">
    <property type="entry name" value="Fido"/>
</dbReference>
<dbReference type="InterPro" id="IPR036597">
    <property type="entry name" value="Fido-like_dom_sf"/>
</dbReference>
<protein>
    <recommendedName>
        <fullName evidence="1">Fido domain-containing protein</fullName>
    </recommendedName>
</protein>
<dbReference type="Proteomes" id="UP000323426">
    <property type="component" value="Unassembled WGS sequence"/>
</dbReference>
<gene>
    <name evidence="2" type="ORF">F0145_19520</name>
</gene>
<evidence type="ECO:0000313" key="3">
    <source>
        <dbReference type="Proteomes" id="UP000323426"/>
    </source>
</evidence>
<dbReference type="PROSITE" id="PS51459">
    <property type="entry name" value="FIDO"/>
    <property type="match status" value="1"/>
</dbReference>
<comment type="caution">
    <text evidence="2">The sequence shown here is derived from an EMBL/GenBank/DDBJ whole genome shotgun (WGS) entry which is preliminary data.</text>
</comment>
<accession>A0A5M6D3A1</accession>
<organism evidence="2 3">
    <name type="scientific">Adhaeribacter rhizoryzae</name>
    <dbReference type="NCBI Taxonomy" id="2607907"/>
    <lineage>
        <taxon>Bacteria</taxon>
        <taxon>Pseudomonadati</taxon>
        <taxon>Bacteroidota</taxon>
        <taxon>Cytophagia</taxon>
        <taxon>Cytophagales</taxon>
        <taxon>Hymenobacteraceae</taxon>
        <taxon>Adhaeribacter</taxon>
    </lineage>
</organism>
<dbReference type="Gene3D" id="1.10.3290.10">
    <property type="entry name" value="Fido-like domain"/>
    <property type="match status" value="1"/>
</dbReference>
<evidence type="ECO:0000259" key="1">
    <source>
        <dbReference type="PROSITE" id="PS51459"/>
    </source>
</evidence>
<feature type="domain" description="Fido" evidence="1">
    <location>
        <begin position="1"/>
        <end position="115"/>
    </location>
</feature>
<name>A0A5M6D3A1_9BACT</name>
<reference evidence="2 3" key="1">
    <citation type="submission" date="2019-09" db="EMBL/GenBank/DDBJ databases">
        <title>Genome sequence and assembly of Adhaeribacter sp.</title>
        <authorList>
            <person name="Chhetri G."/>
        </authorList>
    </citation>
    <scope>NUCLEOTIDE SEQUENCE [LARGE SCALE GENOMIC DNA]</scope>
    <source>
        <strain evidence="2 3">DK36</strain>
    </source>
</reference>
<sequence length="255" mass="29138">MVFAPYTDIDTNLMALANQLEKENYLKGLPLHKFINRAAFYLDLYNYTHAFREGNGRTLQGAFTQLGYEAGYSLDFFRLNNKEDYNLARDLGIVRQYGAPESSQNLEELKNMFRMITSPLQTKEAEQIRSLPAAPTPELSEDLLKIEVKREFDVTGIRLMEMLPALRGMEPPADFQMRLTAVRFNQNDLSQHKETFTKVINAVITHPLVKPGSQDYKDAKRFDQAIAQIEKIAIANGQKPAEKLKQKTSGPKLKY</sequence>
<dbReference type="SUPFAM" id="SSF140931">
    <property type="entry name" value="Fic-like"/>
    <property type="match status" value="1"/>
</dbReference>